<evidence type="ECO:0000256" key="5">
    <source>
        <dbReference type="ARBA" id="ARBA00022989"/>
    </source>
</evidence>
<keyword evidence="7" id="KW-0961">Cell wall biogenesis/degradation</keyword>
<gene>
    <name evidence="12" type="ORF">DI392_01085</name>
</gene>
<organism evidence="12 13">
    <name type="scientific">Vibrio albus</name>
    <dbReference type="NCBI Taxonomy" id="2200953"/>
    <lineage>
        <taxon>Bacteria</taxon>
        <taxon>Pseudomonadati</taxon>
        <taxon>Pseudomonadota</taxon>
        <taxon>Gammaproteobacteria</taxon>
        <taxon>Vibrionales</taxon>
        <taxon>Vibrionaceae</taxon>
        <taxon>Vibrio</taxon>
    </lineage>
</organism>
<dbReference type="GO" id="GO:0000270">
    <property type="term" value="P:peptidoglycan metabolic process"/>
    <property type="evidence" value="ECO:0007669"/>
    <property type="project" value="TreeGrafter"/>
</dbReference>
<comment type="caution">
    <text evidence="12">The sequence shown here is derived from an EMBL/GenBank/DDBJ whole genome shotgun (WGS) entry which is preliminary data.</text>
</comment>
<keyword evidence="4 10" id="KW-0812">Transmembrane</keyword>
<dbReference type="InterPro" id="IPR051599">
    <property type="entry name" value="Cell_Envelope_Assoc"/>
</dbReference>
<protein>
    <recommendedName>
        <fullName evidence="9">Envelope biogenesis factor ElyC</fullName>
    </recommendedName>
</protein>
<dbReference type="RefSeq" id="WP_109318057.1">
    <property type="nucleotide sequence ID" value="NZ_QFWT01000001.1"/>
</dbReference>
<evidence type="ECO:0000256" key="7">
    <source>
        <dbReference type="ARBA" id="ARBA00023316"/>
    </source>
</evidence>
<feature type="transmembrane region" description="Helical" evidence="10">
    <location>
        <begin position="38"/>
        <end position="57"/>
    </location>
</feature>
<dbReference type="NCBIfam" id="NF007794">
    <property type="entry name" value="PRK10494.1"/>
    <property type="match status" value="1"/>
</dbReference>
<comment type="function">
    <text evidence="8">Plays a critical role in the metabolism of the essential lipid carrier used for cell wall synthesis.</text>
</comment>
<dbReference type="Proteomes" id="UP000245362">
    <property type="component" value="Unassembled WGS sequence"/>
</dbReference>
<evidence type="ECO:0000256" key="10">
    <source>
        <dbReference type="SAM" id="Phobius"/>
    </source>
</evidence>
<keyword evidence="2" id="KW-1003">Cell membrane</keyword>
<keyword evidence="3" id="KW-0997">Cell inner membrane</keyword>
<comment type="subcellular location">
    <subcellularLocation>
        <location evidence="1">Cell inner membrane</location>
        <topology evidence="1">Multi-pass membrane protein</topology>
    </subcellularLocation>
</comment>
<keyword evidence="5 10" id="KW-1133">Transmembrane helix</keyword>
<dbReference type="InterPro" id="IPR003848">
    <property type="entry name" value="DUF218"/>
</dbReference>
<evidence type="ECO:0000256" key="8">
    <source>
        <dbReference type="ARBA" id="ARBA00053487"/>
    </source>
</evidence>
<dbReference type="FunFam" id="3.40.50.620:FF:000164">
    <property type="entry name" value="Envelope biogenesis factor ElyC"/>
    <property type="match status" value="1"/>
</dbReference>
<evidence type="ECO:0000256" key="3">
    <source>
        <dbReference type="ARBA" id="ARBA00022519"/>
    </source>
</evidence>
<evidence type="ECO:0000259" key="11">
    <source>
        <dbReference type="Pfam" id="PF02698"/>
    </source>
</evidence>
<dbReference type="PANTHER" id="PTHR30336">
    <property type="entry name" value="INNER MEMBRANE PROTEIN, PROBABLE PERMEASE"/>
    <property type="match status" value="1"/>
</dbReference>
<dbReference type="CDD" id="cd06259">
    <property type="entry name" value="YdcF-like"/>
    <property type="match status" value="1"/>
</dbReference>
<dbReference type="Pfam" id="PF02698">
    <property type="entry name" value="DUF218"/>
    <property type="match status" value="1"/>
</dbReference>
<reference evidence="12 13" key="1">
    <citation type="submission" date="2018-05" db="EMBL/GenBank/DDBJ databases">
        <title>Vibrio limimaris sp. nov., isolated from marine sediment.</title>
        <authorList>
            <person name="Li C.-M."/>
        </authorList>
    </citation>
    <scope>NUCLEOTIDE SEQUENCE [LARGE SCALE GENOMIC DNA]</scope>
    <source>
        <strain evidence="12 13">E4404</strain>
    </source>
</reference>
<evidence type="ECO:0000256" key="9">
    <source>
        <dbReference type="ARBA" id="ARBA00070389"/>
    </source>
</evidence>
<dbReference type="InterPro" id="IPR014729">
    <property type="entry name" value="Rossmann-like_a/b/a_fold"/>
</dbReference>
<dbReference type="AlphaFoldDB" id="A0A2U3BDQ3"/>
<evidence type="ECO:0000256" key="6">
    <source>
        <dbReference type="ARBA" id="ARBA00023136"/>
    </source>
</evidence>
<feature type="domain" description="DUF218" evidence="11">
    <location>
        <begin position="80"/>
        <end position="242"/>
    </location>
</feature>
<feature type="transmembrane region" description="Helical" evidence="10">
    <location>
        <begin position="12"/>
        <end position="31"/>
    </location>
</feature>
<proteinExistence type="predicted"/>
<name>A0A2U3BDQ3_9VIBR</name>
<evidence type="ECO:0000256" key="4">
    <source>
        <dbReference type="ARBA" id="ARBA00022692"/>
    </source>
</evidence>
<keyword evidence="6 10" id="KW-0472">Membrane</keyword>
<sequence>MFELKKILSSLAMPLPALLIIGFIGLGMVMFSRHHRFGCLFLFLSLGGIFLASFQPISTRLLMPLEREHKAFLPVADAIDYVMVLGNGHIVDPEIPPTSELSRTALMRLTEGIRIQRMYPGAKLILSGYAGGSEFSHARMMARVALALGVAKPDIILLETAVDTWEEARQAAAFVNNKNLVLVTSASHMKRALMEFHSAGLNPIPAPTNFLAHSQIHQPWIKYTPSSSYLEQTELYWHEQLGIWWSHLRDYLMSGGQAPEQEPLAMETES</sequence>
<dbReference type="GO" id="GO:0005886">
    <property type="term" value="C:plasma membrane"/>
    <property type="evidence" value="ECO:0007669"/>
    <property type="project" value="UniProtKB-SubCell"/>
</dbReference>
<evidence type="ECO:0000256" key="1">
    <source>
        <dbReference type="ARBA" id="ARBA00004429"/>
    </source>
</evidence>
<dbReference type="OrthoDB" id="9809813at2"/>
<evidence type="ECO:0000313" key="12">
    <source>
        <dbReference type="EMBL" id="PWI34903.1"/>
    </source>
</evidence>
<accession>A0A2U3BDQ3</accession>
<dbReference type="EMBL" id="QFWT01000001">
    <property type="protein sequence ID" value="PWI34903.1"/>
    <property type="molecule type" value="Genomic_DNA"/>
</dbReference>
<dbReference type="Gene3D" id="3.40.50.620">
    <property type="entry name" value="HUPs"/>
    <property type="match status" value="1"/>
</dbReference>
<evidence type="ECO:0000256" key="2">
    <source>
        <dbReference type="ARBA" id="ARBA00022475"/>
    </source>
</evidence>
<evidence type="ECO:0000313" key="13">
    <source>
        <dbReference type="Proteomes" id="UP000245362"/>
    </source>
</evidence>
<dbReference type="PANTHER" id="PTHR30336:SF4">
    <property type="entry name" value="ENVELOPE BIOGENESIS FACTOR ELYC"/>
    <property type="match status" value="1"/>
</dbReference>
<dbReference type="GO" id="GO:0043164">
    <property type="term" value="P:Gram-negative-bacterium-type cell wall biogenesis"/>
    <property type="evidence" value="ECO:0007669"/>
    <property type="project" value="TreeGrafter"/>
</dbReference>
<keyword evidence="13" id="KW-1185">Reference proteome</keyword>
<dbReference type="GO" id="GO:0071555">
    <property type="term" value="P:cell wall organization"/>
    <property type="evidence" value="ECO:0007669"/>
    <property type="project" value="UniProtKB-KW"/>
</dbReference>